<sequence>MRYFIFNYDIDEHLIDSFLIAASKAHGYSKVNAREWFYWKFRDNPYGESILACAEENGVIAGCVGYGIQPFSLNGKILNAVLSFETFVHPDFQGQGLFTKLIKLAEIKLRDQNIDFILNFPNSNSLKGFLKNGWVQMYTPEYRIRFNNFFKVVFKLWDLRIGYKPNKSNLSKLTSFNSFEQNDLNNLHSKLNLEYLNWRFFTFPVTEYIVIENDNFQSIMKMGKRGTIREGHVLFINIKDRKLFKLKDFLRHCKSKASFDMISFTVSNNNPLMNILTKNMFIKVPSKVHMCYKILNNNVVKDSDFTSISFDGINHHTN</sequence>
<reference evidence="2" key="1">
    <citation type="submission" date="2019-08" db="EMBL/GenBank/DDBJ databases">
        <authorList>
            <person name="Kucharzyk K."/>
            <person name="Murdoch R.W."/>
            <person name="Higgins S."/>
            <person name="Loffler F."/>
        </authorList>
    </citation>
    <scope>NUCLEOTIDE SEQUENCE</scope>
</reference>
<gene>
    <name evidence="2" type="ORF">SDC9_39653</name>
</gene>
<dbReference type="InterPro" id="IPR016181">
    <property type="entry name" value="Acyl_CoA_acyltransferase"/>
</dbReference>
<dbReference type="InterPro" id="IPR000182">
    <property type="entry name" value="GNAT_dom"/>
</dbReference>
<evidence type="ECO:0000313" key="2">
    <source>
        <dbReference type="EMBL" id="MPL93521.1"/>
    </source>
</evidence>
<evidence type="ECO:0000259" key="1">
    <source>
        <dbReference type="PROSITE" id="PS51186"/>
    </source>
</evidence>
<dbReference type="CDD" id="cd04301">
    <property type="entry name" value="NAT_SF"/>
    <property type="match status" value="1"/>
</dbReference>
<dbReference type="PROSITE" id="PS51186">
    <property type="entry name" value="GNAT"/>
    <property type="match status" value="1"/>
</dbReference>
<dbReference type="AlphaFoldDB" id="A0A644VQ82"/>
<protein>
    <recommendedName>
        <fullName evidence="1">N-acetyltransferase domain-containing protein</fullName>
    </recommendedName>
</protein>
<dbReference type="GO" id="GO:0016747">
    <property type="term" value="F:acyltransferase activity, transferring groups other than amino-acyl groups"/>
    <property type="evidence" value="ECO:0007669"/>
    <property type="project" value="InterPro"/>
</dbReference>
<comment type="caution">
    <text evidence="2">The sequence shown here is derived from an EMBL/GenBank/DDBJ whole genome shotgun (WGS) entry which is preliminary data.</text>
</comment>
<dbReference type="Gene3D" id="3.40.630.30">
    <property type="match status" value="1"/>
</dbReference>
<dbReference type="Pfam" id="PF00583">
    <property type="entry name" value="Acetyltransf_1"/>
    <property type="match status" value="1"/>
</dbReference>
<organism evidence="2">
    <name type="scientific">bioreactor metagenome</name>
    <dbReference type="NCBI Taxonomy" id="1076179"/>
    <lineage>
        <taxon>unclassified sequences</taxon>
        <taxon>metagenomes</taxon>
        <taxon>ecological metagenomes</taxon>
    </lineage>
</organism>
<feature type="domain" description="N-acetyltransferase" evidence="1">
    <location>
        <begin position="5"/>
        <end position="147"/>
    </location>
</feature>
<dbReference type="SUPFAM" id="SSF55729">
    <property type="entry name" value="Acyl-CoA N-acyltransferases (Nat)"/>
    <property type="match status" value="1"/>
</dbReference>
<dbReference type="EMBL" id="VSSQ01000394">
    <property type="protein sequence ID" value="MPL93521.1"/>
    <property type="molecule type" value="Genomic_DNA"/>
</dbReference>
<name>A0A644VQ82_9ZZZZ</name>
<proteinExistence type="predicted"/>
<accession>A0A644VQ82</accession>